<comment type="caution">
    <text evidence="3">The sequence shown here is derived from an EMBL/GenBank/DDBJ whole genome shotgun (WGS) entry which is preliminary data.</text>
</comment>
<evidence type="ECO:0000256" key="1">
    <source>
        <dbReference type="ARBA" id="ARBA00022676"/>
    </source>
</evidence>
<dbReference type="EMBL" id="JAEKJR010000001">
    <property type="protein sequence ID" value="MBN8429467.1"/>
    <property type="molecule type" value="Genomic_DNA"/>
</dbReference>
<dbReference type="Proteomes" id="UP000664293">
    <property type="component" value="Unassembled WGS sequence"/>
</dbReference>
<dbReference type="Pfam" id="PF03808">
    <property type="entry name" value="Glyco_tran_WecG"/>
    <property type="match status" value="1"/>
</dbReference>
<sequence>MQPKVESLNLGLCRIDMACMDRVLSEIRFMRCNNKKGYIITPNIDHLARLAEVPSGRKLRDLYFSATLSLCDSRILEFILKAHGYRLPGVVTGSDLTARLFQDEIKKEDKVYILGGDVETIEKIRSRFPYIDIAHHNPSMGFIRETEEVNDVVANIVDSHSNYVFLAVGSPQQEIIASKLMSEQRFGGLAFCIGASMLFLAGSEKRAPHWMQRLRLEWLYRMMQNPKRLAMRYFNNALKLPFINRQIAIHLRQKAES</sequence>
<dbReference type="NCBIfam" id="TIGR00696">
    <property type="entry name" value="wecG_tagA_cpsF"/>
    <property type="match status" value="1"/>
</dbReference>
<reference evidence="3 4" key="1">
    <citation type="submission" date="2020-12" db="EMBL/GenBank/DDBJ databases">
        <title>Oil enriched cultivation method for isolating marine PHA-producing bacteria.</title>
        <authorList>
            <person name="Zheng W."/>
            <person name="Yu S."/>
            <person name="Huang Y."/>
        </authorList>
    </citation>
    <scope>NUCLEOTIDE SEQUENCE [LARGE SCALE GENOMIC DNA]</scope>
    <source>
        <strain evidence="3 4">SN0-2</strain>
    </source>
</reference>
<dbReference type="PANTHER" id="PTHR34136">
    <property type="match status" value="1"/>
</dbReference>
<gene>
    <name evidence="3" type="ORF">JF535_01260</name>
</gene>
<keyword evidence="4" id="KW-1185">Reference proteome</keyword>
<dbReference type="InterPro" id="IPR004629">
    <property type="entry name" value="WecG_TagA_CpsF"/>
</dbReference>
<evidence type="ECO:0000313" key="3">
    <source>
        <dbReference type="EMBL" id="MBN8429467.1"/>
    </source>
</evidence>
<accession>A0ABS3E2G8</accession>
<keyword evidence="1" id="KW-0328">Glycosyltransferase</keyword>
<dbReference type="CDD" id="cd06533">
    <property type="entry name" value="Glyco_transf_WecG_TagA"/>
    <property type="match status" value="1"/>
</dbReference>
<evidence type="ECO:0000256" key="2">
    <source>
        <dbReference type="ARBA" id="ARBA00022679"/>
    </source>
</evidence>
<keyword evidence="2" id="KW-0808">Transferase</keyword>
<name>A0ABS3E2G8_9GAMM</name>
<protein>
    <submittedName>
        <fullName evidence="3">WecB/TagA/CpsF family glycosyltransferase</fullName>
    </submittedName>
</protein>
<organism evidence="3 4">
    <name type="scientific">Microbulbifer salipaludis</name>
    <dbReference type="NCBI Taxonomy" id="187980"/>
    <lineage>
        <taxon>Bacteria</taxon>
        <taxon>Pseudomonadati</taxon>
        <taxon>Pseudomonadota</taxon>
        <taxon>Gammaproteobacteria</taxon>
        <taxon>Cellvibrionales</taxon>
        <taxon>Microbulbiferaceae</taxon>
        <taxon>Microbulbifer</taxon>
    </lineage>
</organism>
<dbReference type="PANTHER" id="PTHR34136:SF1">
    <property type="entry name" value="UDP-N-ACETYL-D-MANNOSAMINURONIC ACID TRANSFERASE"/>
    <property type="match status" value="1"/>
</dbReference>
<evidence type="ECO:0000313" key="4">
    <source>
        <dbReference type="Proteomes" id="UP000664293"/>
    </source>
</evidence>
<proteinExistence type="predicted"/>